<name>A0A5B0RSI6_PUCGR</name>
<accession>A0A5B0RSI6</accession>
<keyword evidence="1" id="KW-0732">Signal</keyword>
<dbReference type="Proteomes" id="UP000325313">
    <property type="component" value="Unassembled WGS sequence"/>
</dbReference>
<sequence>MNIMWINMAIQLLIFQLTANIQSVDGSFMRKSTVKGNTGLHQIIQECDHSPKEGKISCGCNSNKILTRGFKELSATKAINSSLKDGEISNKGKIRSEPWKAVYACYSKTIKDFTAWRSDYTKLKLDEETNQEVEVHLKEVIKSIENLFEKKLHQLESQAYHSIQGLNTHVSERMFETADQDWLSYISDFLKIERITGISKGDDQERNEKIESAIMRWRELTMDFFIDSQELNIVSEQSLIHFLNKKTKGKLISDYIIHRFDPKGFKFRLYNFDLILSLKESPLVQRMSGLFKILQQEAWENIELNVLKVQIDSVLEIPVILPEDYSEEMKKTMKDVLQIISPKKGELPDIRSFLDRVLLPYIASDSKSVHEEQEVHIILNSKLLYDFLRFFIRYHSKDLPASFIRDILNGSERFRKIRQFEEDIGLYYSMSHSQYVRYQVILNHLSPASDGRLRHELKHQVNSLIDSNENRKISNFEITEDNHCHNYPNFPDVDQYKLDRILTERLSGLLHDGSSIDVSDRKLEQQIKRYLHQNQVLGGQPINIKQNILYRLLHVEEYYCTTIKQFRKLFHLKQNNI</sequence>
<evidence type="ECO:0000313" key="3">
    <source>
        <dbReference type="Proteomes" id="UP000325313"/>
    </source>
</evidence>
<reference evidence="2 3" key="1">
    <citation type="submission" date="2019-05" db="EMBL/GenBank/DDBJ databases">
        <title>Emergence of the Ug99 lineage of the wheat stem rust pathogen through somatic hybridization.</title>
        <authorList>
            <person name="Li F."/>
            <person name="Upadhyaya N.M."/>
            <person name="Sperschneider J."/>
            <person name="Matny O."/>
            <person name="Nguyen-Phuc H."/>
            <person name="Mago R."/>
            <person name="Raley C."/>
            <person name="Miller M.E."/>
            <person name="Silverstein K.A.T."/>
            <person name="Henningsen E."/>
            <person name="Hirsch C.D."/>
            <person name="Visser B."/>
            <person name="Pretorius Z.A."/>
            <person name="Steffenson B.J."/>
            <person name="Schwessinger B."/>
            <person name="Dodds P.N."/>
            <person name="Figueroa M."/>
        </authorList>
    </citation>
    <scope>NUCLEOTIDE SEQUENCE [LARGE SCALE GENOMIC DNA]</scope>
    <source>
        <strain evidence="2 3">Ug99</strain>
    </source>
</reference>
<proteinExistence type="predicted"/>
<dbReference type="EMBL" id="VDEP01000143">
    <property type="protein sequence ID" value="KAA1128262.1"/>
    <property type="molecule type" value="Genomic_DNA"/>
</dbReference>
<organism evidence="2 3">
    <name type="scientific">Puccinia graminis f. sp. tritici</name>
    <dbReference type="NCBI Taxonomy" id="56615"/>
    <lineage>
        <taxon>Eukaryota</taxon>
        <taxon>Fungi</taxon>
        <taxon>Dikarya</taxon>
        <taxon>Basidiomycota</taxon>
        <taxon>Pucciniomycotina</taxon>
        <taxon>Pucciniomycetes</taxon>
        <taxon>Pucciniales</taxon>
        <taxon>Pucciniaceae</taxon>
        <taxon>Puccinia</taxon>
    </lineage>
</organism>
<evidence type="ECO:0000313" key="2">
    <source>
        <dbReference type="EMBL" id="KAA1128262.1"/>
    </source>
</evidence>
<feature type="signal peptide" evidence="1">
    <location>
        <begin position="1"/>
        <end position="26"/>
    </location>
</feature>
<gene>
    <name evidence="2" type="ORF">PGTUg99_019046</name>
</gene>
<comment type="caution">
    <text evidence="2">The sequence shown here is derived from an EMBL/GenBank/DDBJ whole genome shotgun (WGS) entry which is preliminary data.</text>
</comment>
<feature type="chain" id="PRO_5023130918" evidence="1">
    <location>
        <begin position="27"/>
        <end position="577"/>
    </location>
</feature>
<evidence type="ECO:0000256" key="1">
    <source>
        <dbReference type="SAM" id="SignalP"/>
    </source>
</evidence>
<dbReference type="AlphaFoldDB" id="A0A5B0RSI6"/>
<protein>
    <submittedName>
        <fullName evidence="2">Uncharacterized protein</fullName>
    </submittedName>
</protein>